<keyword evidence="3 7" id="KW-0547">Nucleotide-binding</keyword>
<dbReference type="EMBL" id="FWFK01000003">
    <property type="protein sequence ID" value="SLN42805.1"/>
    <property type="molecule type" value="Genomic_DNA"/>
</dbReference>
<dbReference type="PANTHER" id="PTHR18866">
    <property type="entry name" value="CARBOXYLASE:PYRUVATE/ACETYL-COA/PROPIONYL-COA CARBOXYLASE"/>
    <property type="match status" value="1"/>
</dbReference>
<dbReference type="PROSITE" id="PS50979">
    <property type="entry name" value="BC"/>
    <property type="match status" value="1"/>
</dbReference>
<organism evidence="11 12">
    <name type="scientific">Roseivivax jejudonensis</name>
    <dbReference type="NCBI Taxonomy" id="1529041"/>
    <lineage>
        <taxon>Bacteria</taxon>
        <taxon>Pseudomonadati</taxon>
        <taxon>Pseudomonadota</taxon>
        <taxon>Alphaproteobacteria</taxon>
        <taxon>Rhodobacterales</taxon>
        <taxon>Roseobacteraceae</taxon>
        <taxon>Roseivivax</taxon>
    </lineage>
</organism>
<keyword evidence="4 7" id="KW-0067">ATP-binding</keyword>
<dbReference type="AlphaFoldDB" id="A0A1X6Z7H3"/>
<evidence type="ECO:0000256" key="2">
    <source>
        <dbReference type="ARBA" id="ARBA00022598"/>
    </source>
</evidence>
<dbReference type="PROSITE" id="PS00867">
    <property type="entry name" value="CPSASE_2"/>
    <property type="match status" value="1"/>
</dbReference>
<dbReference type="Gene3D" id="3.30.470.20">
    <property type="entry name" value="ATP-grasp fold, B domain"/>
    <property type="match status" value="1"/>
</dbReference>
<dbReference type="FunFam" id="3.30.470.20:FF:000028">
    <property type="entry name" value="Methylcrotonoyl-CoA carboxylase subunit alpha, mitochondrial"/>
    <property type="match status" value="1"/>
</dbReference>
<feature type="domain" description="Lipoyl-binding" evidence="8">
    <location>
        <begin position="564"/>
        <end position="641"/>
    </location>
</feature>
<dbReference type="PROSITE" id="PS50975">
    <property type="entry name" value="ATP_GRASP"/>
    <property type="match status" value="1"/>
</dbReference>
<evidence type="ECO:0000259" key="9">
    <source>
        <dbReference type="PROSITE" id="PS50975"/>
    </source>
</evidence>
<evidence type="ECO:0000256" key="1">
    <source>
        <dbReference type="ARBA" id="ARBA00001953"/>
    </source>
</evidence>
<dbReference type="InterPro" id="IPR016185">
    <property type="entry name" value="PreATP-grasp_dom_sf"/>
</dbReference>
<dbReference type="InterPro" id="IPR005482">
    <property type="entry name" value="Biotin_COase_C"/>
</dbReference>
<dbReference type="Proteomes" id="UP000193570">
    <property type="component" value="Unassembled WGS sequence"/>
</dbReference>
<evidence type="ECO:0000259" key="10">
    <source>
        <dbReference type="PROSITE" id="PS50979"/>
    </source>
</evidence>
<evidence type="ECO:0000259" key="8">
    <source>
        <dbReference type="PROSITE" id="PS50968"/>
    </source>
</evidence>
<dbReference type="InterPro" id="IPR005481">
    <property type="entry name" value="BC-like_N"/>
</dbReference>
<dbReference type="InterPro" id="IPR050856">
    <property type="entry name" value="Biotin_carboxylase_complex"/>
</dbReference>
<dbReference type="InterPro" id="IPR000089">
    <property type="entry name" value="Biotin_lipoyl"/>
</dbReference>
<evidence type="ECO:0000313" key="12">
    <source>
        <dbReference type="Proteomes" id="UP000193570"/>
    </source>
</evidence>
<dbReference type="SMART" id="SM00878">
    <property type="entry name" value="Biotin_carb_C"/>
    <property type="match status" value="1"/>
</dbReference>
<dbReference type="Pfam" id="PF00364">
    <property type="entry name" value="Biotin_lipoyl"/>
    <property type="match status" value="1"/>
</dbReference>
<dbReference type="Pfam" id="PF02786">
    <property type="entry name" value="CPSase_L_D2"/>
    <property type="match status" value="1"/>
</dbReference>
<dbReference type="InterPro" id="IPR005479">
    <property type="entry name" value="CPAse_ATP-bd"/>
</dbReference>
<gene>
    <name evidence="11" type="primary">accA1_2</name>
    <name evidence="11" type="ORF">ROJ8625_02103</name>
</gene>
<dbReference type="CDD" id="cd06850">
    <property type="entry name" value="biotinyl_domain"/>
    <property type="match status" value="1"/>
</dbReference>
<evidence type="ECO:0000256" key="4">
    <source>
        <dbReference type="ARBA" id="ARBA00022840"/>
    </source>
</evidence>
<comment type="cofactor">
    <cofactor evidence="1">
        <name>biotin</name>
        <dbReference type="ChEBI" id="CHEBI:57586"/>
    </cofactor>
</comment>
<dbReference type="RefSeq" id="WP_085791799.1">
    <property type="nucleotide sequence ID" value="NZ_FWFK01000003.1"/>
</dbReference>
<evidence type="ECO:0000256" key="3">
    <source>
        <dbReference type="ARBA" id="ARBA00022741"/>
    </source>
</evidence>
<evidence type="ECO:0000256" key="5">
    <source>
        <dbReference type="ARBA" id="ARBA00022946"/>
    </source>
</evidence>
<dbReference type="Pfam" id="PF02785">
    <property type="entry name" value="Biotin_carb_C"/>
    <property type="match status" value="1"/>
</dbReference>
<keyword evidence="5" id="KW-0809">Transit peptide</keyword>
<dbReference type="GO" id="GO:0016874">
    <property type="term" value="F:ligase activity"/>
    <property type="evidence" value="ECO:0007669"/>
    <property type="project" value="UniProtKB-KW"/>
</dbReference>
<protein>
    <submittedName>
        <fullName evidence="11">Acetyl-/propionyl-coenzyme A carboxylase alpha chain</fullName>
    </submittedName>
</protein>
<evidence type="ECO:0000256" key="7">
    <source>
        <dbReference type="PROSITE-ProRule" id="PRU00409"/>
    </source>
</evidence>
<dbReference type="OrthoDB" id="9763189at2"/>
<dbReference type="InterPro" id="IPR011764">
    <property type="entry name" value="Biotin_carboxylation_dom"/>
</dbReference>
<dbReference type="SUPFAM" id="SSF51246">
    <property type="entry name" value="Rudiment single hybrid motif"/>
    <property type="match status" value="1"/>
</dbReference>
<dbReference type="Pfam" id="PF00289">
    <property type="entry name" value="Biotin_carb_N"/>
    <property type="match status" value="1"/>
</dbReference>
<dbReference type="InterPro" id="IPR011054">
    <property type="entry name" value="Rudment_hybrid_motif"/>
</dbReference>
<dbReference type="GO" id="GO:0046872">
    <property type="term" value="F:metal ion binding"/>
    <property type="evidence" value="ECO:0007669"/>
    <property type="project" value="InterPro"/>
</dbReference>
<keyword evidence="2" id="KW-0436">Ligase</keyword>
<reference evidence="11 12" key="1">
    <citation type="submission" date="2017-03" db="EMBL/GenBank/DDBJ databases">
        <authorList>
            <person name="Afonso C.L."/>
            <person name="Miller P.J."/>
            <person name="Scott M.A."/>
            <person name="Spackman E."/>
            <person name="Goraichik I."/>
            <person name="Dimitrov K.M."/>
            <person name="Suarez D.L."/>
            <person name="Swayne D.E."/>
        </authorList>
    </citation>
    <scope>NUCLEOTIDE SEQUENCE [LARGE SCALE GENOMIC DNA]</scope>
    <source>
        <strain evidence="11 12">CECT 8625</strain>
    </source>
</reference>
<dbReference type="SUPFAM" id="SSF51230">
    <property type="entry name" value="Single hybrid motif"/>
    <property type="match status" value="1"/>
</dbReference>
<sequence>MFGKILIANRGEIAVRVIRTAREMGVATVAVHSDADADALHVALADEAVAIGGAAPADSYLRGERIIEAARATGAEAIHPGYGFLSENADFVAAVEAAGLVFIGPSAEAIRKMGLKDAAKRLMEEAGVPVVPGYMGEDQDPARLAGEAGEIGYPVLVKAVAGGGGKGMRRVERPEGFADALAGAQAEARGAFGNDAVLIEKFVATPRHIEVQVFGDGTRAVHLFERDCSLQRRHQKVIEEAPAPGMTEEMREAMGAAAVRAAEAIGYRGAGTVEFIVDASDGLRPDRFYFMEMNTRLQVEHPVTEMVTGIDLVAWQLRVAAGEPLPAAQSDLSLAGHAFEARLYAEDVPAGFLPATGRLSALAFPERARADTGVRAGDAISPHYDPMIAKLIVHGPTRAVALAKLRRALGDTQVAGTVTNLAFLGALAAHAGFARGEVDTGLIDRDLAALTAAPAVPARVVAEAALAAGGLSETEDPFAGFTLWAPLARSVHLTRGEDVFDCVLRVCSPDRVEIDTAGGAVTAERRAGAWRFDGVPAAGTARAGGRITVFAAHGIAFDVVDPLAQAAAATGENVIEAPMPGRVTRVFVSDGDAVEAGARLALLEAMKMEHALTAWRDGVVAEVLVAEGDQVEAGAGLVRLEADDDAS</sequence>
<keyword evidence="6" id="KW-0092">Biotin</keyword>
<dbReference type="InterPro" id="IPR011761">
    <property type="entry name" value="ATP-grasp"/>
</dbReference>
<dbReference type="FunFam" id="2.40.50.100:FF:000003">
    <property type="entry name" value="Acetyl-CoA carboxylase biotin carboxyl carrier protein"/>
    <property type="match status" value="1"/>
</dbReference>
<evidence type="ECO:0000313" key="11">
    <source>
        <dbReference type="EMBL" id="SLN42805.1"/>
    </source>
</evidence>
<dbReference type="Gene3D" id="2.40.50.100">
    <property type="match status" value="1"/>
</dbReference>
<feature type="domain" description="ATP-grasp" evidence="9">
    <location>
        <begin position="120"/>
        <end position="321"/>
    </location>
</feature>
<dbReference type="PROSITE" id="PS50968">
    <property type="entry name" value="BIOTINYL_LIPOYL"/>
    <property type="match status" value="1"/>
</dbReference>
<feature type="domain" description="Biotin carboxylation" evidence="10">
    <location>
        <begin position="1"/>
        <end position="448"/>
    </location>
</feature>
<dbReference type="InterPro" id="IPR011053">
    <property type="entry name" value="Single_hybrid_motif"/>
</dbReference>
<dbReference type="GO" id="GO:0005524">
    <property type="term" value="F:ATP binding"/>
    <property type="evidence" value="ECO:0007669"/>
    <property type="project" value="UniProtKB-UniRule"/>
</dbReference>
<proteinExistence type="predicted"/>
<evidence type="ECO:0000256" key="6">
    <source>
        <dbReference type="ARBA" id="ARBA00023267"/>
    </source>
</evidence>
<dbReference type="SUPFAM" id="SSF52440">
    <property type="entry name" value="PreATP-grasp domain"/>
    <property type="match status" value="1"/>
</dbReference>
<keyword evidence="12" id="KW-1185">Reference proteome</keyword>
<dbReference type="SUPFAM" id="SSF56059">
    <property type="entry name" value="Glutathione synthetase ATP-binding domain-like"/>
    <property type="match status" value="1"/>
</dbReference>
<dbReference type="PANTHER" id="PTHR18866:SF33">
    <property type="entry name" value="METHYLCROTONOYL-COA CARBOXYLASE SUBUNIT ALPHA, MITOCHONDRIAL-RELATED"/>
    <property type="match status" value="1"/>
</dbReference>
<accession>A0A1X6Z7H3</accession>
<dbReference type="FunFam" id="3.30.1490.20:FF:000003">
    <property type="entry name" value="acetyl-CoA carboxylase isoform X1"/>
    <property type="match status" value="1"/>
</dbReference>
<name>A0A1X6Z7H3_9RHOB</name>